<dbReference type="Proteomes" id="UP001165267">
    <property type="component" value="Unassembled WGS sequence"/>
</dbReference>
<organism evidence="2 3">
    <name type="scientific">Limnobacter parvus</name>
    <dbReference type="NCBI Taxonomy" id="2939690"/>
    <lineage>
        <taxon>Bacteria</taxon>
        <taxon>Pseudomonadati</taxon>
        <taxon>Pseudomonadota</taxon>
        <taxon>Betaproteobacteria</taxon>
        <taxon>Burkholderiales</taxon>
        <taxon>Burkholderiaceae</taxon>
        <taxon>Limnobacter</taxon>
    </lineage>
</organism>
<evidence type="ECO:0000313" key="3">
    <source>
        <dbReference type="Proteomes" id="UP001165267"/>
    </source>
</evidence>
<dbReference type="RefSeq" id="WP_257512725.1">
    <property type="nucleotide sequence ID" value="NZ_JANKHG010000026.1"/>
</dbReference>
<evidence type="ECO:0000313" key="2">
    <source>
        <dbReference type="EMBL" id="MCR2747502.1"/>
    </source>
</evidence>
<sequence>EIVDGITDPVIDPIIEIVDGITDPVIDPITDIVEGVLPDLGLLSGLGSSPSSDSDFGLLDSLSSGISSSAGSEGGALDGLLGSIDPNK</sequence>
<proteinExistence type="predicted"/>
<name>A0ABT1XJP2_9BURK</name>
<protein>
    <submittedName>
        <fullName evidence="2">Uncharacterized protein</fullName>
    </submittedName>
</protein>
<gene>
    <name evidence="2" type="ORF">NSP04_12675</name>
</gene>
<dbReference type="EMBL" id="JANKHG010000026">
    <property type="protein sequence ID" value="MCR2747502.1"/>
    <property type="molecule type" value="Genomic_DNA"/>
</dbReference>
<feature type="non-terminal residue" evidence="2">
    <location>
        <position position="1"/>
    </location>
</feature>
<evidence type="ECO:0000256" key="1">
    <source>
        <dbReference type="SAM" id="MobiDB-lite"/>
    </source>
</evidence>
<keyword evidence="3" id="KW-1185">Reference proteome</keyword>
<feature type="region of interest" description="Disordered" evidence="1">
    <location>
        <begin position="66"/>
        <end position="88"/>
    </location>
</feature>
<feature type="compositionally biased region" description="Low complexity" evidence="1">
    <location>
        <begin position="78"/>
        <end position="88"/>
    </location>
</feature>
<accession>A0ABT1XJP2</accession>
<comment type="caution">
    <text evidence="2">The sequence shown here is derived from an EMBL/GenBank/DDBJ whole genome shotgun (WGS) entry which is preliminary data.</text>
</comment>
<reference evidence="2" key="1">
    <citation type="submission" date="2022-07" db="EMBL/GenBank/DDBJ databases">
        <authorList>
            <person name="Xamxidin M."/>
        </authorList>
    </citation>
    <scope>NUCLEOTIDE SEQUENCE</scope>
    <source>
        <strain evidence="2">YS8-69</strain>
    </source>
</reference>